<dbReference type="SMART" id="SM01315">
    <property type="entry name" value="Spc7_N"/>
    <property type="match status" value="1"/>
</dbReference>
<dbReference type="GO" id="GO:0034501">
    <property type="term" value="P:protein localization to kinetochore"/>
    <property type="evidence" value="ECO:0007669"/>
    <property type="project" value="TreeGrafter"/>
</dbReference>
<dbReference type="InterPro" id="IPR013253">
    <property type="entry name" value="Spc7_domain"/>
</dbReference>
<dbReference type="InterPro" id="IPR040850">
    <property type="entry name" value="Knl1_RWD_C"/>
</dbReference>
<dbReference type="Pfam" id="PF15402">
    <property type="entry name" value="MELT_2"/>
    <property type="match status" value="6"/>
</dbReference>
<organism evidence="4 5">
    <name type="scientific">Echria macrotheca</name>
    <dbReference type="NCBI Taxonomy" id="438768"/>
    <lineage>
        <taxon>Eukaryota</taxon>
        <taxon>Fungi</taxon>
        <taxon>Dikarya</taxon>
        <taxon>Ascomycota</taxon>
        <taxon>Pezizomycotina</taxon>
        <taxon>Sordariomycetes</taxon>
        <taxon>Sordariomycetidae</taxon>
        <taxon>Sordariales</taxon>
        <taxon>Schizotheciaceae</taxon>
        <taxon>Echria</taxon>
    </lineage>
</organism>
<feature type="compositionally biased region" description="Basic and acidic residues" evidence="2">
    <location>
        <begin position="783"/>
        <end position="794"/>
    </location>
</feature>
<accession>A0AAJ0FDB6</accession>
<evidence type="ECO:0000256" key="2">
    <source>
        <dbReference type="SAM" id="MobiDB-lite"/>
    </source>
</evidence>
<keyword evidence="5" id="KW-1185">Reference proteome</keyword>
<dbReference type="GO" id="GO:0007094">
    <property type="term" value="P:mitotic spindle assembly checkpoint signaling"/>
    <property type="evidence" value="ECO:0007669"/>
    <property type="project" value="TreeGrafter"/>
</dbReference>
<dbReference type="SMART" id="SM00787">
    <property type="entry name" value="Spc7"/>
    <property type="match status" value="1"/>
</dbReference>
<comment type="caution">
    <text evidence="4">The sequence shown here is derived from an EMBL/GenBank/DDBJ whole genome shotgun (WGS) entry which is preliminary data.</text>
</comment>
<feature type="compositionally biased region" description="Polar residues" evidence="2">
    <location>
        <begin position="102"/>
        <end position="115"/>
    </location>
</feature>
<feature type="compositionally biased region" description="Basic and acidic residues" evidence="2">
    <location>
        <begin position="119"/>
        <end position="149"/>
    </location>
</feature>
<dbReference type="Pfam" id="PF08317">
    <property type="entry name" value="Spc7"/>
    <property type="match status" value="1"/>
</dbReference>
<proteinExistence type="predicted"/>
<feature type="region of interest" description="Disordered" evidence="2">
    <location>
        <begin position="425"/>
        <end position="444"/>
    </location>
</feature>
<feature type="compositionally biased region" description="Low complexity" evidence="2">
    <location>
        <begin position="180"/>
        <end position="196"/>
    </location>
</feature>
<feature type="compositionally biased region" description="Acidic residues" evidence="2">
    <location>
        <begin position="264"/>
        <end position="287"/>
    </location>
</feature>
<dbReference type="PANTHER" id="PTHR28260:SF1">
    <property type="entry name" value="SPINDLE POLE BODY COMPONENT SPC105"/>
    <property type="match status" value="1"/>
</dbReference>
<dbReference type="GO" id="GO:0000776">
    <property type="term" value="C:kinetochore"/>
    <property type="evidence" value="ECO:0007669"/>
    <property type="project" value="TreeGrafter"/>
</dbReference>
<sequence>MSSQSEATLPATRRTRKSIGGRSPTRKGADKENATVDIGTTMAANRKKSRSKSMGPAGLDGLKSGTGNRRASLAIPSRPPPRSILKPTIPLLPEIPPHNPKNGANSADNTDNTGTKVALRTEEEQQAAAREREERERAEMEKEITDRREARRKSLANRRVSFAAEATLHTFHEVEEMQDSTTSTNSTRRASSVAAPSPAPQPSDSHGSDASEPPSTPPEAVDEAVAESPANQRDLHQRKNRRSSGAASVYDNDDDTIASTVYDSDVEQAESIAEEMTDSSDDSDDDGTMMTVEAEEMTSASVASLHSEFGADSSGDLDENLRLAAQMAATQRLDDDEEVIAGFAGWGKKNHSAGIAAQRAPQAAPVEEDAVSEAEMTMEMDMDITGAVGGILKPAATATEDEEDGEEEEMDMSMDVTKALGGIISNSKPQTRRKSVRPTQRAAEDVTSIGDQTMDFTMPVGGIKRGRVSDVSHMTTDSNEDMSMEMTTAIGAVLGGNAISSVAKGNRRETIAAEEDEVSLMDMTTAVGRILPADNVEDVDDETIGMDMTMAVGSIIKSVLAPTPEARSAAKKVMEEEVNEPEPSVTASTEIIPSLEKPVADTLPAEPNPEPAAFKGRGPRRSTSRSVSPPKSPVRARSPLKATTPEPSPAAKTRTPTRSKATPVMIGSRSSSPVRQGSPAKTTPGSPSKAKKLFRHDPETGASTPRVVLTPQGRRLSGVGADRPGLGSPKVAQIFDRRESLGDAAGSFTPGKATNARRGVSFADPRVMAAEIDKDREEEEEKENSRRILQREADGEQDGPESTQSLKEMIEGLSPKKNPLRGRKSLHVGSARGLLGKRPAELSDDEAEDMDGVKRLKNLQGSPVKNVKLQSPPSKAETTTGRKTRAGLRSADNTLTENITPTTAPSPKKASSPKALGRFKFVDDQPTNTVDFEHTAALDDIDMQEDDDGERIHLQDFLNMTSIRFMELTTTKRRFTVAPSASRDSSAPDGKEDVSLEKCVVAGACTVPMLELYQHSCRELKKYIAEGRRIVREIETETFEENPPLFREYISATPEFKMLMDNQFKNVKSHARLLSKAMWYEWRMKLQDGLKEGLVNIAEGMDHDDKVLKKQQELLSSVLPEMTDRVQSLEREHEDLEAVARELAESDPEELQKAREQLVATDKAIAERMKQIAELRAEVEESEKTAASLAKRKQECLDEIKEADKVREECRGWSPSEISAIKTRVDALEKKHGWAITGISGTTLSMSYKREIELVFDAVAFAQAAQRKQNTSIDIWYIAANREFNAVPSTPEREFFLQCIRDRVRALPQATTSVQQLVREVSSGWDKANSVAKQARFLNITFPTTVAKTSDSSVCVTSSLLLAPLKTRVEVKIHLYSSVGPEGLEVTATPEAKVVYGEPFNTVKMGEFLAGRLGGRVTGDAGKTVWSDAMLELRDKLMAKGQAVAQK</sequence>
<evidence type="ECO:0000313" key="4">
    <source>
        <dbReference type="EMBL" id="KAK1757439.1"/>
    </source>
</evidence>
<keyword evidence="1" id="KW-0175">Coiled coil</keyword>
<dbReference type="GO" id="GO:1990758">
    <property type="term" value="P:mitotic sister chromatid biorientation"/>
    <property type="evidence" value="ECO:0007669"/>
    <property type="project" value="TreeGrafter"/>
</dbReference>
<dbReference type="InterPro" id="IPR033338">
    <property type="entry name" value="Spc105/Spc7"/>
</dbReference>
<feature type="region of interest" description="Disordered" evidence="2">
    <location>
        <begin position="742"/>
        <end position="884"/>
    </location>
</feature>
<evidence type="ECO:0000313" key="5">
    <source>
        <dbReference type="Proteomes" id="UP001239445"/>
    </source>
</evidence>
<feature type="region of interest" description="Disordered" evidence="2">
    <location>
        <begin position="1"/>
        <end position="289"/>
    </location>
</feature>
<name>A0AAJ0FDB6_9PEZI</name>
<dbReference type="Pfam" id="PF18210">
    <property type="entry name" value="Knl1_RWD_C"/>
    <property type="match status" value="1"/>
</dbReference>
<feature type="compositionally biased region" description="Polar residues" evidence="2">
    <location>
        <begin position="668"/>
        <end position="686"/>
    </location>
</feature>
<reference evidence="4" key="1">
    <citation type="submission" date="2023-06" db="EMBL/GenBank/DDBJ databases">
        <title>Genome-scale phylogeny and comparative genomics of the fungal order Sordariales.</title>
        <authorList>
            <consortium name="Lawrence Berkeley National Laboratory"/>
            <person name="Hensen N."/>
            <person name="Bonometti L."/>
            <person name="Westerberg I."/>
            <person name="Brannstrom I.O."/>
            <person name="Guillou S."/>
            <person name="Cros-Aarteil S."/>
            <person name="Calhoun S."/>
            <person name="Haridas S."/>
            <person name="Kuo A."/>
            <person name="Mondo S."/>
            <person name="Pangilinan J."/>
            <person name="Riley R."/>
            <person name="Labutti K."/>
            <person name="Andreopoulos B."/>
            <person name="Lipzen A."/>
            <person name="Chen C."/>
            <person name="Yanf M."/>
            <person name="Daum C."/>
            <person name="Ng V."/>
            <person name="Clum A."/>
            <person name="Steindorff A."/>
            <person name="Ohm R."/>
            <person name="Martin F."/>
            <person name="Silar P."/>
            <person name="Natvig D."/>
            <person name="Lalanne C."/>
            <person name="Gautier V."/>
            <person name="Ament-Velasquez S.L."/>
            <person name="Kruys A."/>
            <person name="Hutchinson M.I."/>
            <person name="Powell A.J."/>
            <person name="Barry K."/>
            <person name="Miller A.N."/>
            <person name="Grigoriev I.V."/>
            <person name="Debuchy R."/>
            <person name="Gladieux P."/>
            <person name="Thoren M.H."/>
            <person name="Johannesson H."/>
        </authorList>
    </citation>
    <scope>NUCLEOTIDE SEQUENCE</scope>
    <source>
        <strain evidence="4">PSN4</strain>
    </source>
</reference>
<feature type="domain" description="Spc7 kinetochore protein" evidence="3">
    <location>
        <begin position="938"/>
        <end position="1257"/>
    </location>
</feature>
<protein>
    <submittedName>
        <fullName evidence="4">Kinetochore protein spc7</fullName>
    </submittedName>
</protein>
<evidence type="ECO:0000259" key="3">
    <source>
        <dbReference type="SMART" id="SM00787"/>
    </source>
</evidence>
<dbReference type="PANTHER" id="PTHR28260">
    <property type="entry name" value="SPINDLE POLE BODY COMPONENT SPC105"/>
    <property type="match status" value="1"/>
</dbReference>
<feature type="coiled-coil region" evidence="1">
    <location>
        <begin position="1119"/>
        <end position="1199"/>
    </location>
</feature>
<feature type="compositionally biased region" description="Low complexity" evidence="2">
    <location>
        <begin position="624"/>
        <end position="639"/>
    </location>
</feature>
<evidence type="ECO:0000256" key="1">
    <source>
        <dbReference type="SAM" id="Coils"/>
    </source>
</evidence>
<gene>
    <name evidence="4" type="ORF">QBC47DRAFT_340146</name>
</gene>
<dbReference type="Proteomes" id="UP001239445">
    <property type="component" value="Unassembled WGS sequence"/>
</dbReference>
<dbReference type="EMBL" id="MU839830">
    <property type="protein sequence ID" value="KAK1757439.1"/>
    <property type="molecule type" value="Genomic_DNA"/>
</dbReference>
<feature type="compositionally biased region" description="Polar residues" evidence="2">
    <location>
        <begin position="859"/>
        <end position="881"/>
    </location>
</feature>
<feature type="region of interest" description="Disordered" evidence="2">
    <location>
        <begin position="568"/>
        <end position="729"/>
    </location>
</feature>